<name>A0A0R2RGM2_9BACT</name>
<evidence type="ECO:0000259" key="1">
    <source>
        <dbReference type="Pfam" id="PF03190"/>
    </source>
</evidence>
<dbReference type="Gene3D" id="3.40.30.10">
    <property type="entry name" value="Glutaredoxin"/>
    <property type="match status" value="1"/>
</dbReference>
<dbReference type="Pfam" id="PF03190">
    <property type="entry name" value="Thioredox_DsbH"/>
    <property type="match status" value="1"/>
</dbReference>
<dbReference type="InterPro" id="IPR012341">
    <property type="entry name" value="6hp_glycosidase-like_sf"/>
</dbReference>
<evidence type="ECO:0000313" key="2">
    <source>
        <dbReference type="EMBL" id="KRO61759.1"/>
    </source>
</evidence>
<dbReference type="GO" id="GO:0005975">
    <property type="term" value="P:carbohydrate metabolic process"/>
    <property type="evidence" value="ECO:0007669"/>
    <property type="project" value="InterPro"/>
</dbReference>
<sequence>MKKTNALGGEVSPYLLQHAHNPVDWMPWGDAVWRRAKAENKPVFLSIGYSTCHWCHVMERESFESEDVAKVLNRDFISVKVDREERPDVDRVYMMAVQAMTGQGGWPLSVWVTPEGKPFYGGTYFPPVGGQGRPGFVDVLGQIAAAWRERGEEVKGWAEELAQRVRALGEGTSGSGVSDAEKILKAGTGEMAMEYDRKHGGFGGAPKFPRPSQPLFLMRRSFAEKSEKLLEIVRHTGRAMRMGGIYDQIGGGFHRYAVDGEWAVPHFEKMLYDNAQLMGFYAELGAATREAWPQEVVEGIDGYLWRDLREEGGGLGSAEDADSEGVEGKFYVWTKKEVIELAKGEEMRLAEEIWGVTEAGNFIDPHHPVKGWNVLARRRVCSDEEERVLNGLRVRLEKRRQGRVRPGKDDKVLTSWNALAISGYAKAARWGGGIHYTKRAEEIWDFLQKNLLRQDGTPTHRWRGGQKDDTHLLEDYAGVLQALIDLHQVACKTDYLHRAVDLAQKMLATFEDTKKGGLWGSVDGSLIARMKDDYDGAEPSGNAMAALALAELGRLTDQVRWEVAARRILDWLGERMRRLPQALPNGLLALQRVTEPPARLVVAGKGCEVFLDVAAQVYRPDLLITGAREDHPSEFIRGLAGRTKISTAFLCEGQNCKLPITNVADLKDALIKG</sequence>
<gene>
    <name evidence="2" type="ORF">ABR82_01820</name>
</gene>
<reference evidence="2 3" key="1">
    <citation type="submission" date="2015-10" db="EMBL/GenBank/DDBJ databases">
        <title>Metagenome-Assembled Genomes uncover a global brackish microbiome.</title>
        <authorList>
            <person name="Hugerth L.W."/>
            <person name="Larsson J."/>
            <person name="Alneberg J."/>
            <person name="Lindh M.V."/>
            <person name="Legrand C."/>
            <person name="Pinhassi J."/>
            <person name="Andersson A.F."/>
        </authorList>
    </citation>
    <scope>NUCLEOTIDE SEQUENCE [LARGE SCALE GENOMIC DNA]</scope>
    <source>
        <strain evidence="2">BACL18 MAG-120507-bin52</strain>
    </source>
</reference>
<dbReference type="Gene3D" id="1.50.10.10">
    <property type="match status" value="1"/>
</dbReference>
<accession>A0A0R2RGM2</accession>
<dbReference type="SUPFAM" id="SSF48208">
    <property type="entry name" value="Six-hairpin glycosidases"/>
    <property type="match status" value="1"/>
</dbReference>
<dbReference type="CDD" id="cd02955">
    <property type="entry name" value="SSP411"/>
    <property type="match status" value="1"/>
</dbReference>
<feature type="domain" description="Spermatogenesis-associated protein 20-like TRX" evidence="1">
    <location>
        <begin position="5"/>
        <end position="165"/>
    </location>
</feature>
<dbReference type="InterPro" id="IPR024705">
    <property type="entry name" value="Ssp411"/>
</dbReference>
<dbReference type="InterPro" id="IPR036249">
    <property type="entry name" value="Thioredoxin-like_sf"/>
</dbReference>
<dbReference type="PANTHER" id="PTHR42899">
    <property type="entry name" value="SPERMATOGENESIS-ASSOCIATED PROTEIN 20"/>
    <property type="match status" value="1"/>
</dbReference>
<organism evidence="2 3">
    <name type="scientific">Verrucomicrobia subdivision 6 bacterium BACL9 MAG-120507-bin52</name>
    <dbReference type="NCBI Taxonomy" id="1655590"/>
    <lineage>
        <taxon>Bacteria</taxon>
        <taxon>Pseudomonadati</taxon>
        <taxon>Verrucomicrobiota</taxon>
        <taxon>Verrucomicrobiia</taxon>
        <taxon>Verrucomicrobiales</taxon>
        <taxon>Verrucomicrobia subdivision 6</taxon>
    </lineage>
</organism>
<dbReference type="EMBL" id="LIBO01000215">
    <property type="protein sequence ID" value="KRO61759.1"/>
    <property type="molecule type" value="Genomic_DNA"/>
</dbReference>
<dbReference type="PIRSF" id="PIRSF006402">
    <property type="entry name" value="UCP006402_thioredoxin"/>
    <property type="match status" value="1"/>
</dbReference>
<dbReference type="InterPro" id="IPR004879">
    <property type="entry name" value="Ssp411-like_TRX"/>
</dbReference>
<dbReference type="AlphaFoldDB" id="A0A0R2RGM2"/>
<dbReference type="PANTHER" id="PTHR42899:SF1">
    <property type="entry name" value="SPERMATOGENESIS-ASSOCIATED PROTEIN 20"/>
    <property type="match status" value="1"/>
</dbReference>
<dbReference type="SUPFAM" id="SSF52833">
    <property type="entry name" value="Thioredoxin-like"/>
    <property type="match status" value="1"/>
</dbReference>
<dbReference type="Proteomes" id="UP000051269">
    <property type="component" value="Unassembled WGS sequence"/>
</dbReference>
<evidence type="ECO:0000313" key="3">
    <source>
        <dbReference type="Proteomes" id="UP000051269"/>
    </source>
</evidence>
<comment type="caution">
    <text evidence="2">The sequence shown here is derived from an EMBL/GenBank/DDBJ whole genome shotgun (WGS) entry which is preliminary data.</text>
</comment>
<proteinExistence type="predicted"/>
<dbReference type="InterPro" id="IPR008928">
    <property type="entry name" value="6-hairpin_glycosidase_sf"/>
</dbReference>
<protein>
    <recommendedName>
        <fullName evidence="1">Spermatogenesis-associated protein 20-like TRX domain-containing protein</fullName>
    </recommendedName>
</protein>